<name>A0A5N5D729_9PEZI</name>
<reference evidence="1 2" key="1">
    <citation type="journal article" date="2019" name="Sci. Rep.">
        <title>A multi-omics analysis of the grapevine pathogen Lasiodiplodia theobromae reveals that temperature affects the expression of virulence- and pathogenicity-related genes.</title>
        <authorList>
            <person name="Felix C."/>
            <person name="Meneses R."/>
            <person name="Goncalves M.F.M."/>
            <person name="Tilleman L."/>
            <person name="Duarte A.S."/>
            <person name="Jorrin-Novo J.V."/>
            <person name="Van de Peer Y."/>
            <person name="Deforce D."/>
            <person name="Van Nieuwerburgh F."/>
            <person name="Esteves A.C."/>
            <person name="Alves A."/>
        </authorList>
    </citation>
    <scope>NUCLEOTIDE SEQUENCE [LARGE SCALE GENOMIC DNA]</scope>
    <source>
        <strain evidence="1 2">LA-SOL3</strain>
    </source>
</reference>
<organism evidence="1 2">
    <name type="scientific">Lasiodiplodia theobromae</name>
    <dbReference type="NCBI Taxonomy" id="45133"/>
    <lineage>
        <taxon>Eukaryota</taxon>
        <taxon>Fungi</taxon>
        <taxon>Dikarya</taxon>
        <taxon>Ascomycota</taxon>
        <taxon>Pezizomycotina</taxon>
        <taxon>Dothideomycetes</taxon>
        <taxon>Dothideomycetes incertae sedis</taxon>
        <taxon>Botryosphaeriales</taxon>
        <taxon>Botryosphaeriaceae</taxon>
        <taxon>Lasiodiplodia</taxon>
    </lineage>
</organism>
<sequence length="184" mass="20189">MGDISEDIQGIDTAVKVLGSRMDELNKKNLEDRKSALADFQKLCEASVAAVQKEARYKSVFGDMKTAESAKVFAGVATKELRGGVDHTFGDCDIGSRGMVFMGAGDNEAMLGFFGQARNQPSMYGANGWCEATNAAKHKPRIWQVPLIEGRLPTGMSGPFVFLRDSESRVFEKLRREGDDANWK</sequence>
<dbReference type="EMBL" id="VCHE01000057">
    <property type="protein sequence ID" value="KAB2573528.1"/>
    <property type="molecule type" value="Genomic_DNA"/>
</dbReference>
<evidence type="ECO:0000313" key="1">
    <source>
        <dbReference type="EMBL" id="KAB2573528.1"/>
    </source>
</evidence>
<dbReference type="AlphaFoldDB" id="A0A5N5D729"/>
<gene>
    <name evidence="1" type="ORF">DBV05_g7847</name>
</gene>
<comment type="caution">
    <text evidence="1">The sequence shown here is derived from an EMBL/GenBank/DDBJ whole genome shotgun (WGS) entry which is preliminary data.</text>
</comment>
<dbReference type="Proteomes" id="UP000325902">
    <property type="component" value="Unassembled WGS sequence"/>
</dbReference>
<keyword evidence="2" id="KW-1185">Reference proteome</keyword>
<accession>A0A5N5D729</accession>
<protein>
    <submittedName>
        <fullName evidence="1">Uncharacterized protein</fullName>
    </submittedName>
</protein>
<proteinExistence type="predicted"/>
<evidence type="ECO:0000313" key="2">
    <source>
        <dbReference type="Proteomes" id="UP000325902"/>
    </source>
</evidence>